<dbReference type="Pfam" id="PF00412">
    <property type="entry name" value="LIM"/>
    <property type="match status" value="2"/>
</dbReference>
<comment type="subcellular location">
    <subcellularLocation>
        <location evidence="2">Cytoplasm</location>
        <location evidence="2">Cytoskeleton</location>
    </subcellularLocation>
    <subcellularLocation>
        <location evidence="1">Nucleus</location>
    </subcellularLocation>
</comment>
<dbReference type="GO" id="GO:0005634">
    <property type="term" value="C:nucleus"/>
    <property type="evidence" value="ECO:0007669"/>
    <property type="project" value="UniProtKB-SubCell"/>
</dbReference>
<evidence type="ECO:0000256" key="10">
    <source>
        <dbReference type="ARBA" id="ARBA00022741"/>
    </source>
</evidence>
<dbReference type="Gene3D" id="1.10.510.10">
    <property type="entry name" value="Transferase(Phosphotransferase) domain 1"/>
    <property type="match status" value="1"/>
</dbReference>
<dbReference type="PROSITE" id="PS00478">
    <property type="entry name" value="LIM_DOMAIN_1"/>
    <property type="match status" value="2"/>
</dbReference>
<evidence type="ECO:0000259" key="24">
    <source>
        <dbReference type="PROSITE" id="PS50023"/>
    </source>
</evidence>
<evidence type="ECO:0000256" key="13">
    <source>
        <dbReference type="ARBA" id="ARBA00022840"/>
    </source>
</evidence>
<dbReference type="FunFam" id="2.10.110.10:FF:000082">
    <property type="entry name" value="LIM domain kinase 1"/>
    <property type="match status" value="1"/>
</dbReference>
<keyword evidence="27" id="KW-1185">Reference proteome</keyword>
<dbReference type="GO" id="GO:0005737">
    <property type="term" value="C:cytoplasm"/>
    <property type="evidence" value="ECO:0007669"/>
    <property type="project" value="TreeGrafter"/>
</dbReference>
<dbReference type="SMART" id="SM00132">
    <property type="entry name" value="LIM"/>
    <property type="match status" value="2"/>
</dbReference>
<feature type="domain" description="PDZ" evidence="25">
    <location>
        <begin position="150"/>
        <end position="243"/>
    </location>
</feature>
<dbReference type="PROSITE" id="PS50011">
    <property type="entry name" value="PROTEIN_KINASE_DOM"/>
    <property type="match status" value="1"/>
</dbReference>
<evidence type="ECO:0000256" key="12">
    <source>
        <dbReference type="ARBA" id="ARBA00022833"/>
    </source>
</evidence>
<dbReference type="InterPro" id="IPR000719">
    <property type="entry name" value="Prot_kinase_dom"/>
</dbReference>
<keyword evidence="5" id="KW-0963">Cytoplasm</keyword>
<dbReference type="InterPro" id="IPR001478">
    <property type="entry name" value="PDZ"/>
</dbReference>
<feature type="domain" description="LIM zinc-binding" evidence="24">
    <location>
        <begin position="71"/>
        <end position="132"/>
    </location>
</feature>
<protein>
    <recommendedName>
        <fullName evidence="17">LIM domain kinase 1</fullName>
        <ecNumber evidence="4">2.7.11.1</ecNumber>
    </recommendedName>
</protein>
<dbReference type="InterPro" id="IPR011009">
    <property type="entry name" value="Kinase-like_dom_sf"/>
</dbReference>
<evidence type="ECO:0000256" key="2">
    <source>
        <dbReference type="ARBA" id="ARBA00004245"/>
    </source>
</evidence>
<dbReference type="SUPFAM" id="SSF56112">
    <property type="entry name" value="Protein kinase-like (PK-like)"/>
    <property type="match status" value="1"/>
</dbReference>
<dbReference type="InterPro" id="IPR036034">
    <property type="entry name" value="PDZ_sf"/>
</dbReference>
<dbReference type="PROSITE" id="PS00107">
    <property type="entry name" value="PROTEIN_KINASE_ATP"/>
    <property type="match status" value="1"/>
</dbReference>
<dbReference type="InterPro" id="IPR017441">
    <property type="entry name" value="Protein_kinase_ATP_BS"/>
</dbReference>
<dbReference type="Gene3D" id="3.30.200.20">
    <property type="entry name" value="Phosphorylase Kinase, domain 1"/>
    <property type="match status" value="1"/>
</dbReference>
<evidence type="ECO:0000313" key="26">
    <source>
        <dbReference type="Ensembl" id="ENSPKIP00000011263.1"/>
    </source>
</evidence>
<evidence type="ECO:0000256" key="1">
    <source>
        <dbReference type="ARBA" id="ARBA00004123"/>
    </source>
</evidence>
<evidence type="ECO:0000256" key="7">
    <source>
        <dbReference type="ARBA" id="ARBA00022679"/>
    </source>
</evidence>
<dbReference type="Pfam" id="PF07714">
    <property type="entry name" value="PK_Tyr_Ser-Thr"/>
    <property type="match status" value="1"/>
</dbReference>
<dbReference type="CDD" id="cd06754">
    <property type="entry name" value="PDZ_LIMK-like"/>
    <property type="match status" value="1"/>
</dbReference>
<evidence type="ECO:0000256" key="20">
    <source>
        <dbReference type="PROSITE-ProRule" id="PRU00125"/>
    </source>
</evidence>
<evidence type="ECO:0000259" key="23">
    <source>
        <dbReference type="PROSITE" id="PS50011"/>
    </source>
</evidence>
<reference evidence="26" key="1">
    <citation type="submission" date="2025-08" db="UniProtKB">
        <authorList>
            <consortium name="Ensembl"/>
        </authorList>
    </citation>
    <scope>IDENTIFICATION</scope>
</reference>
<keyword evidence="6" id="KW-0723">Serine/threonine-protein kinase</keyword>
<comment type="catalytic activity">
    <reaction evidence="19">
        <text>L-seryl-[protein] + ATP = O-phospho-L-seryl-[protein] + ADP + H(+)</text>
        <dbReference type="Rhea" id="RHEA:17989"/>
        <dbReference type="Rhea" id="RHEA-COMP:9863"/>
        <dbReference type="Rhea" id="RHEA-COMP:11604"/>
        <dbReference type="ChEBI" id="CHEBI:15378"/>
        <dbReference type="ChEBI" id="CHEBI:29999"/>
        <dbReference type="ChEBI" id="CHEBI:30616"/>
        <dbReference type="ChEBI" id="CHEBI:83421"/>
        <dbReference type="ChEBI" id="CHEBI:456216"/>
        <dbReference type="EC" id="2.7.11.1"/>
    </reaction>
    <physiologicalReaction direction="left-to-right" evidence="19">
        <dbReference type="Rhea" id="RHEA:17990"/>
    </physiologicalReaction>
</comment>
<organism evidence="26 27">
    <name type="scientific">Paramormyrops kingsleyae</name>
    <dbReference type="NCBI Taxonomy" id="1676925"/>
    <lineage>
        <taxon>Eukaryota</taxon>
        <taxon>Metazoa</taxon>
        <taxon>Chordata</taxon>
        <taxon>Craniata</taxon>
        <taxon>Vertebrata</taxon>
        <taxon>Euteleostomi</taxon>
        <taxon>Actinopterygii</taxon>
        <taxon>Neopterygii</taxon>
        <taxon>Teleostei</taxon>
        <taxon>Osteoglossocephala</taxon>
        <taxon>Osteoglossomorpha</taxon>
        <taxon>Osteoglossiformes</taxon>
        <taxon>Mormyridae</taxon>
        <taxon>Paramormyrops</taxon>
    </lineage>
</organism>
<feature type="region of interest" description="Disordered" evidence="22">
    <location>
        <begin position="290"/>
        <end position="313"/>
    </location>
</feature>
<dbReference type="FunFam" id="1.10.510.10:FF:000282">
    <property type="entry name" value="LIM domain kinase 1"/>
    <property type="match status" value="1"/>
</dbReference>
<dbReference type="PANTHER" id="PTHR46485:SF7">
    <property type="entry name" value="LIM DOMAIN KINASE 1"/>
    <property type="match status" value="1"/>
</dbReference>
<dbReference type="GO" id="GO:0046872">
    <property type="term" value="F:metal ion binding"/>
    <property type="evidence" value="ECO:0007669"/>
    <property type="project" value="UniProtKB-KW"/>
</dbReference>
<dbReference type="GO" id="GO:0030036">
    <property type="term" value="P:actin cytoskeleton organization"/>
    <property type="evidence" value="ECO:0007669"/>
    <property type="project" value="TreeGrafter"/>
</dbReference>
<keyword evidence="13 21" id="KW-0067">ATP-binding</keyword>
<dbReference type="GO" id="GO:0043005">
    <property type="term" value="C:neuron projection"/>
    <property type="evidence" value="ECO:0007669"/>
    <property type="project" value="TreeGrafter"/>
</dbReference>
<evidence type="ECO:0000259" key="25">
    <source>
        <dbReference type="PROSITE" id="PS50106"/>
    </source>
</evidence>
<name>A0A3B3QYQ0_9TELE</name>
<dbReference type="InterPro" id="IPR050940">
    <property type="entry name" value="Actin_reg-Ser/Thr_kinase"/>
</dbReference>
<keyword evidence="7" id="KW-0808">Transferase</keyword>
<keyword evidence="12 20" id="KW-0862">Zinc</keyword>
<proteinExistence type="inferred from homology"/>
<evidence type="ECO:0000256" key="9">
    <source>
        <dbReference type="ARBA" id="ARBA00022737"/>
    </source>
</evidence>
<evidence type="ECO:0000256" key="8">
    <source>
        <dbReference type="ARBA" id="ARBA00022723"/>
    </source>
</evidence>
<reference evidence="26" key="2">
    <citation type="submission" date="2025-09" db="UniProtKB">
        <authorList>
            <consortium name="Ensembl"/>
        </authorList>
    </citation>
    <scope>IDENTIFICATION</scope>
</reference>
<dbReference type="SUPFAM" id="SSF57716">
    <property type="entry name" value="Glucocorticoid receptor-like (DNA-binding domain)"/>
    <property type="match status" value="3"/>
</dbReference>
<comment type="catalytic activity">
    <reaction evidence="18">
        <text>L-threonyl-[protein] + ATP = O-phospho-L-threonyl-[protein] + ADP + H(+)</text>
        <dbReference type="Rhea" id="RHEA:46608"/>
        <dbReference type="Rhea" id="RHEA-COMP:11060"/>
        <dbReference type="Rhea" id="RHEA-COMP:11605"/>
        <dbReference type="ChEBI" id="CHEBI:15378"/>
        <dbReference type="ChEBI" id="CHEBI:30013"/>
        <dbReference type="ChEBI" id="CHEBI:30616"/>
        <dbReference type="ChEBI" id="CHEBI:61977"/>
        <dbReference type="ChEBI" id="CHEBI:456216"/>
        <dbReference type="EC" id="2.7.11.1"/>
    </reaction>
    <physiologicalReaction direction="left-to-right" evidence="18">
        <dbReference type="Rhea" id="RHEA:46609"/>
    </physiologicalReaction>
</comment>
<keyword evidence="15" id="KW-0206">Cytoskeleton</keyword>
<accession>A0A3B3QYQ0</accession>
<evidence type="ECO:0000256" key="18">
    <source>
        <dbReference type="ARBA" id="ARBA00048659"/>
    </source>
</evidence>
<evidence type="ECO:0000256" key="6">
    <source>
        <dbReference type="ARBA" id="ARBA00022527"/>
    </source>
</evidence>
<dbReference type="Gene3D" id="2.30.42.10">
    <property type="match status" value="1"/>
</dbReference>
<evidence type="ECO:0000256" key="3">
    <source>
        <dbReference type="ARBA" id="ARBA00005843"/>
    </source>
</evidence>
<dbReference type="PROSITE" id="PS50106">
    <property type="entry name" value="PDZ"/>
    <property type="match status" value="1"/>
</dbReference>
<keyword evidence="10 21" id="KW-0547">Nucleotide-binding</keyword>
<dbReference type="GO" id="GO:0004674">
    <property type="term" value="F:protein serine/threonine kinase activity"/>
    <property type="evidence" value="ECO:0007669"/>
    <property type="project" value="UniProtKB-KW"/>
</dbReference>
<evidence type="ECO:0000256" key="14">
    <source>
        <dbReference type="ARBA" id="ARBA00023038"/>
    </source>
</evidence>
<evidence type="ECO:0000256" key="11">
    <source>
        <dbReference type="ARBA" id="ARBA00022777"/>
    </source>
</evidence>
<dbReference type="SMART" id="SM00228">
    <property type="entry name" value="PDZ"/>
    <property type="match status" value="1"/>
</dbReference>
<dbReference type="Proteomes" id="UP000261540">
    <property type="component" value="Unplaced"/>
</dbReference>
<feature type="binding site" evidence="21">
    <location>
        <position position="361"/>
    </location>
    <ligand>
        <name>ATP</name>
        <dbReference type="ChEBI" id="CHEBI:30616"/>
    </ligand>
</feature>
<dbReference type="FunFam" id="3.30.200.20:FF:000038">
    <property type="entry name" value="LIM domain kinase 2"/>
    <property type="match status" value="1"/>
</dbReference>
<dbReference type="AlphaFoldDB" id="A0A3B3QYQ0"/>
<dbReference type="GeneTree" id="ENSGT00940000156345"/>
<evidence type="ECO:0000256" key="22">
    <source>
        <dbReference type="SAM" id="MobiDB-lite"/>
    </source>
</evidence>
<keyword evidence="9" id="KW-0677">Repeat</keyword>
<dbReference type="SUPFAM" id="SSF50156">
    <property type="entry name" value="PDZ domain-like"/>
    <property type="match status" value="1"/>
</dbReference>
<keyword evidence="11" id="KW-0418">Kinase</keyword>
<evidence type="ECO:0000256" key="17">
    <source>
        <dbReference type="ARBA" id="ARBA00040667"/>
    </source>
</evidence>
<dbReference type="EC" id="2.7.11.1" evidence="4"/>
<dbReference type="Pfam" id="PF00595">
    <property type="entry name" value="PDZ"/>
    <property type="match status" value="1"/>
</dbReference>
<dbReference type="GO" id="GO:0005524">
    <property type="term" value="F:ATP binding"/>
    <property type="evidence" value="ECO:0007669"/>
    <property type="project" value="UniProtKB-UniRule"/>
</dbReference>
<comment type="similarity">
    <text evidence="3">Belongs to the protein kinase superfamily. TKL Ser/Thr protein kinase family.</text>
</comment>
<dbReference type="PANTHER" id="PTHR46485">
    <property type="entry name" value="LIM DOMAIN KINASE 1"/>
    <property type="match status" value="1"/>
</dbReference>
<evidence type="ECO:0000313" key="27">
    <source>
        <dbReference type="Proteomes" id="UP000261540"/>
    </source>
</evidence>
<dbReference type="InterPro" id="IPR001245">
    <property type="entry name" value="Ser-Thr/Tyr_kinase_cat_dom"/>
</dbReference>
<evidence type="ECO:0000256" key="16">
    <source>
        <dbReference type="ARBA" id="ARBA00023242"/>
    </source>
</evidence>
<dbReference type="PROSITE" id="PS50023">
    <property type="entry name" value="LIM_DOMAIN_2"/>
    <property type="match status" value="2"/>
</dbReference>
<sequence length="641" mass="72283">MAQVEAGCSFLVCRGCGRRIQDPRYVQALDSDWHARCFRCCECLDSLSHWYYEKDGRFFCKRDYWARFGEVCRGCCETITTGLVMVAGEQKYHPECFSCLCCGGVIGDGDAYALVERSKLYCGQCYQKNVVSQVTQPDSPDSKVPHVVTLVSIPASPEGNRGFSVSISPDCSSSTCGPECSPTVRVSSVDLNCCSPDLKSSMCIGDRILEINGTPIQNVPLDEIELLIQETGRNLQLTVERNPHDPRDFGDQVDSPTEVVQCKSSPGSELSLHPIANRVRTKVITRSCSIDKSPVPHGSSSPLSHRRDIGRSESLRAVPTGRTDRIFRPSDLFHGQVLGKGFFGQVIKVTHRETGEEMVMKELLRFDEDSQKTFLKEVKVMRCLDHPNVLRFIGILYKDKKLNLISEYIKGGTLKDIIQDMDSNYPWNQRIGFARDIASGMAYLHSMNIIHRDLNSNNCLVREDQSVVVADFGLARLMVEERNPGRLPQAGLTGLQKSDRRKRYTVVGSPYWMAPEMILGQSYDEHVDIFSFGIMLCEIIGRVNADPDYLLRTVNFGLNIRDFLERYYPPECPMAFFPMAALCCDLDPDQRPSFAKLEEWLRNLSMHLAIRLPLASELDHVHQTFWQSHTQPKHKANAPPE</sequence>
<evidence type="ECO:0000256" key="15">
    <source>
        <dbReference type="ARBA" id="ARBA00023212"/>
    </source>
</evidence>
<dbReference type="GO" id="GO:0005856">
    <property type="term" value="C:cytoskeleton"/>
    <property type="evidence" value="ECO:0007669"/>
    <property type="project" value="UniProtKB-SubCell"/>
</dbReference>
<keyword evidence="16" id="KW-0539">Nucleus</keyword>
<dbReference type="InterPro" id="IPR001781">
    <property type="entry name" value="Znf_LIM"/>
</dbReference>
<feature type="domain" description="Protein kinase" evidence="23">
    <location>
        <begin position="332"/>
        <end position="601"/>
    </location>
</feature>
<evidence type="ECO:0000256" key="4">
    <source>
        <dbReference type="ARBA" id="ARBA00012513"/>
    </source>
</evidence>
<dbReference type="Ensembl" id="ENSPKIT00000023202.1">
    <property type="protein sequence ID" value="ENSPKIP00000011263.1"/>
    <property type="gene ID" value="ENSPKIG00000018428.1"/>
</dbReference>
<evidence type="ECO:0000256" key="5">
    <source>
        <dbReference type="ARBA" id="ARBA00022490"/>
    </source>
</evidence>
<dbReference type="Gene3D" id="2.10.110.10">
    <property type="entry name" value="Cysteine Rich Protein"/>
    <property type="match status" value="2"/>
</dbReference>
<dbReference type="GO" id="GO:0051496">
    <property type="term" value="P:positive regulation of stress fiber assembly"/>
    <property type="evidence" value="ECO:0007669"/>
    <property type="project" value="TreeGrafter"/>
</dbReference>
<keyword evidence="8 20" id="KW-0479">Metal-binding</keyword>
<evidence type="ECO:0000256" key="21">
    <source>
        <dbReference type="PROSITE-ProRule" id="PRU10141"/>
    </source>
</evidence>
<keyword evidence="14 20" id="KW-0440">LIM domain</keyword>
<feature type="domain" description="LIM zinc-binding" evidence="24">
    <location>
        <begin position="11"/>
        <end position="70"/>
    </location>
</feature>
<evidence type="ECO:0000256" key="19">
    <source>
        <dbReference type="ARBA" id="ARBA00048977"/>
    </source>
</evidence>